<dbReference type="OrthoDB" id="10543594at2759"/>
<keyword evidence="2" id="KW-1185">Reference proteome</keyword>
<dbReference type="AlphaFoldDB" id="A0A067T2U1"/>
<reference evidence="2" key="1">
    <citation type="journal article" date="2014" name="Proc. Natl. Acad. Sci. U.S.A.">
        <title>Extensive sampling of basidiomycete genomes demonstrates inadequacy of the white-rot/brown-rot paradigm for wood decay fungi.</title>
        <authorList>
            <person name="Riley R."/>
            <person name="Salamov A.A."/>
            <person name="Brown D.W."/>
            <person name="Nagy L.G."/>
            <person name="Floudas D."/>
            <person name="Held B.W."/>
            <person name="Levasseur A."/>
            <person name="Lombard V."/>
            <person name="Morin E."/>
            <person name="Otillar R."/>
            <person name="Lindquist E.A."/>
            <person name="Sun H."/>
            <person name="LaButti K.M."/>
            <person name="Schmutz J."/>
            <person name="Jabbour D."/>
            <person name="Luo H."/>
            <person name="Baker S.E."/>
            <person name="Pisabarro A.G."/>
            <person name="Walton J.D."/>
            <person name="Blanchette R.A."/>
            <person name="Henrissat B."/>
            <person name="Martin F."/>
            <person name="Cullen D."/>
            <person name="Hibbett D.S."/>
            <person name="Grigoriev I.V."/>
        </authorList>
    </citation>
    <scope>NUCLEOTIDE SEQUENCE [LARGE SCALE GENOMIC DNA]</scope>
    <source>
        <strain evidence="2">CBS 339.88</strain>
    </source>
</reference>
<dbReference type="Proteomes" id="UP000027222">
    <property type="component" value="Unassembled WGS sequence"/>
</dbReference>
<dbReference type="EMBL" id="KL142383">
    <property type="protein sequence ID" value="KDR74269.1"/>
    <property type="molecule type" value="Genomic_DNA"/>
</dbReference>
<name>A0A067T2U1_GALM3</name>
<gene>
    <name evidence="1" type="ORF">GALMADRAFT_269195</name>
</gene>
<dbReference type="HOGENOM" id="CLU_806649_0_0_1"/>
<protein>
    <submittedName>
        <fullName evidence="1">Uncharacterized protein</fullName>
    </submittedName>
</protein>
<organism evidence="1 2">
    <name type="scientific">Galerina marginata (strain CBS 339.88)</name>
    <dbReference type="NCBI Taxonomy" id="685588"/>
    <lineage>
        <taxon>Eukaryota</taxon>
        <taxon>Fungi</taxon>
        <taxon>Dikarya</taxon>
        <taxon>Basidiomycota</taxon>
        <taxon>Agaricomycotina</taxon>
        <taxon>Agaricomycetes</taxon>
        <taxon>Agaricomycetidae</taxon>
        <taxon>Agaricales</taxon>
        <taxon>Agaricineae</taxon>
        <taxon>Strophariaceae</taxon>
        <taxon>Galerina</taxon>
    </lineage>
</organism>
<proteinExistence type="predicted"/>
<accession>A0A067T2U1</accession>
<sequence length="344" mass="38458">MNVSVKDLNAQTVNGSILSNSSFTHSEHHVHHAAASEDGGTNSIHILFSQINAVVTRPQIFHLDQDLRKSARRAALEIPDLPVIESIVARFPPERHIFGRGYGHCKDWKATTAEISQIKEMVQDLLDPNVDEGVPFWQTLSRRFESLGARFAALGWFIGSLRMSYHGVEIRCALATFWSQSISTDISNLPVSPTDRAWHMETLGAIAKLLHHRSMYAANEYCFNDARRASKQAIQIQSELHLHDTTNEELKSTLSQMQKHLSTFNRQDAAYNIVVSRSIGKALPIPADVTDFDIARGRLRQMIEVLFSMGAMVSLLTRGPRVAVPVFATGWGIGEYISSINRRS</sequence>
<evidence type="ECO:0000313" key="2">
    <source>
        <dbReference type="Proteomes" id="UP000027222"/>
    </source>
</evidence>
<evidence type="ECO:0000313" key="1">
    <source>
        <dbReference type="EMBL" id="KDR74269.1"/>
    </source>
</evidence>